<feature type="domain" description="HVO-0513-like N-terminal" evidence="4">
    <location>
        <begin position="17"/>
        <end position="144"/>
    </location>
</feature>
<dbReference type="KEGG" id="halx:M0R89_20185"/>
<feature type="domain" description="HTH bat-type" evidence="3">
    <location>
        <begin position="157"/>
        <end position="207"/>
    </location>
</feature>
<organism evidence="5 6">
    <name type="scientific">Halorussus limi</name>
    <dbReference type="NCBI Taxonomy" id="2938695"/>
    <lineage>
        <taxon>Archaea</taxon>
        <taxon>Methanobacteriati</taxon>
        <taxon>Methanobacteriota</taxon>
        <taxon>Stenosarchaea group</taxon>
        <taxon>Halobacteria</taxon>
        <taxon>Halobacteriales</taxon>
        <taxon>Haladaptataceae</taxon>
        <taxon>Halorussus</taxon>
    </lineage>
</organism>
<proteinExistence type="predicted"/>
<evidence type="ECO:0000259" key="4">
    <source>
        <dbReference type="Pfam" id="PF24278"/>
    </source>
</evidence>
<accession>A0A8U0I0D2</accession>
<dbReference type="PANTHER" id="PTHR34236:SF1">
    <property type="entry name" value="DIMETHYL SULFOXIDE REDUCTASE TRANSCRIPTIONAL ACTIVATOR"/>
    <property type="match status" value="1"/>
</dbReference>
<evidence type="ECO:0000313" key="5">
    <source>
        <dbReference type="EMBL" id="UPV76483.1"/>
    </source>
</evidence>
<keyword evidence="1" id="KW-0805">Transcription regulation</keyword>
<keyword evidence="6" id="KW-1185">Reference proteome</keyword>
<dbReference type="InterPro" id="IPR056493">
    <property type="entry name" value="HVO_0513_N"/>
</dbReference>
<dbReference type="Pfam" id="PF24278">
    <property type="entry name" value="HVO_0513_N"/>
    <property type="match status" value="1"/>
</dbReference>
<gene>
    <name evidence="5" type="ORF">M0R89_20185</name>
</gene>
<geneLocation type="plasmid" evidence="5 6">
    <name>unnamed1</name>
</geneLocation>
<dbReference type="Pfam" id="PF04967">
    <property type="entry name" value="HTH_10"/>
    <property type="match status" value="1"/>
</dbReference>
<sequence length="214" mass="23198">MKRVSFSVRYSGELAHPIHRRMMAGHPVSRMELLMWGPMVSVTTLSWFDADREATADVLEAVESVVSTRLVSGDGGTYAFVGQSEYELGGPVLDLVARSQVVFVPPVVFRDTGRVTFEAVGQSDRLGAFYDDLAGTVDADIEAVHDFSRWSSPTDVTDRQRAALEAAVEVGYYDVPRTGTVEDVAAQLDCAASTAGELLRRAESTVLTAFVASE</sequence>
<dbReference type="PANTHER" id="PTHR34236">
    <property type="entry name" value="DIMETHYL SULFOXIDE REDUCTASE TRANSCRIPTIONAL ACTIVATOR"/>
    <property type="match status" value="1"/>
</dbReference>
<dbReference type="EMBL" id="CP096660">
    <property type="protein sequence ID" value="UPV76483.1"/>
    <property type="molecule type" value="Genomic_DNA"/>
</dbReference>
<dbReference type="GeneID" id="72187570"/>
<dbReference type="AlphaFoldDB" id="A0A8U0I0D2"/>
<name>A0A8U0I0D2_9EURY</name>
<dbReference type="InterPro" id="IPR007050">
    <property type="entry name" value="HTH_bacterioopsin"/>
</dbReference>
<dbReference type="Proteomes" id="UP000830729">
    <property type="component" value="Plasmid unnamed1"/>
</dbReference>
<protein>
    <submittedName>
        <fullName evidence="5">Helix-turn-helix domain-containing protein</fullName>
    </submittedName>
</protein>
<evidence type="ECO:0000313" key="6">
    <source>
        <dbReference type="Proteomes" id="UP000830729"/>
    </source>
</evidence>
<reference evidence="5 6" key="1">
    <citation type="submission" date="2022-04" db="EMBL/GenBank/DDBJ databases">
        <title>Diverse halophilic archaea isolated from saline environments.</title>
        <authorList>
            <person name="Cui H.-L."/>
        </authorList>
    </citation>
    <scope>NUCLEOTIDE SEQUENCE [LARGE SCALE GENOMIC DNA]</scope>
    <source>
        <strain evidence="5 6">XZYJT49</strain>
        <plasmid evidence="5 6">unnamed1</plasmid>
    </source>
</reference>
<evidence type="ECO:0000256" key="1">
    <source>
        <dbReference type="ARBA" id="ARBA00023015"/>
    </source>
</evidence>
<keyword evidence="2" id="KW-0804">Transcription</keyword>
<keyword evidence="5" id="KW-0614">Plasmid</keyword>
<dbReference type="RefSeq" id="WP_248652516.1">
    <property type="nucleotide sequence ID" value="NZ_CP096660.1"/>
</dbReference>
<evidence type="ECO:0000256" key="2">
    <source>
        <dbReference type="ARBA" id="ARBA00023163"/>
    </source>
</evidence>
<evidence type="ECO:0000259" key="3">
    <source>
        <dbReference type="Pfam" id="PF04967"/>
    </source>
</evidence>